<dbReference type="InterPro" id="IPR017853">
    <property type="entry name" value="GH"/>
</dbReference>
<dbReference type="Gene3D" id="3.20.20.80">
    <property type="entry name" value="Glycosidases"/>
    <property type="match status" value="2"/>
</dbReference>
<dbReference type="SUPFAM" id="SSF51445">
    <property type="entry name" value="(Trans)glycosidases"/>
    <property type="match status" value="1"/>
</dbReference>
<proteinExistence type="predicted"/>
<evidence type="ECO:0000259" key="3">
    <source>
        <dbReference type="SMART" id="SM00642"/>
    </source>
</evidence>
<dbReference type="PANTHER" id="PTHR10357">
    <property type="entry name" value="ALPHA-AMYLASE FAMILY MEMBER"/>
    <property type="match status" value="1"/>
</dbReference>
<evidence type="ECO:0000256" key="2">
    <source>
        <dbReference type="SAM" id="SignalP"/>
    </source>
</evidence>
<feature type="signal peptide" evidence="2">
    <location>
        <begin position="1"/>
        <end position="20"/>
    </location>
</feature>
<dbReference type="InterPro" id="IPR006047">
    <property type="entry name" value="GH13_cat_dom"/>
</dbReference>
<feature type="domain" description="Glycosyl hydrolase family 13 catalytic" evidence="3">
    <location>
        <begin position="31"/>
        <end position="202"/>
    </location>
</feature>
<dbReference type="Pfam" id="PF00128">
    <property type="entry name" value="Alpha-amylase"/>
    <property type="match status" value="1"/>
</dbReference>
<accession>A0A336MY77</accession>
<dbReference type="GO" id="GO:0005975">
    <property type="term" value="P:carbohydrate metabolic process"/>
    <property type="evidence" value="ECO:0007669"/>
    <property type="project" value="InterPro"/>
</dbReference>
<organism evidence="4">
    <name type="scientific">Culicoides sonorensis</name>
    <name type="common">Biting midge</name>
    <dbReference type="NCBI Taxonomy" id="179676"/>
    <lineage>
        <taxon>Eukaryota</taxon>
        <taxon>Metazoa</taxon>
        <taxon>Ecdysozoa</taxon>
        <taxon>Arthropoda</taxon>
        <taxon>Hexapoda</taxon>
        <taxon>Insecta</taxon>
        <taxon>Pterygota</taxon>
        <taxon>Neoptera</taxon>
        <taxon>Endopterygota</taxon>
        <taxon>Diptera</taxon>
        <taxon>Nematocera</taxon>
        <taxon>Chironomoidea</taxon>
        <taxon>Ceratopogonidae</taxon>
        <taxon>Ceratopogoninae</taxon>
        <taxon>Culicoides</taxon>
        <taxon>Monoculicoides</taxon>
    </lineage>
</organism>
<feature type="chain" id="PRO_5016413147" evidence="2">
    <location>
        <begin position="21"/>
        <end position="202"/>
    </location>
</feature>
<protein>
    <submittedName>
        <fullName evidence="4">CSON008232 protein</fullName>
    </submittedName>
</protein>
<evidence type="ECO:0000256" key="1">
    <source>
        <dbReference type="ARBA" id="ARBA00022729"/>
    </source>
</evidence>
<dbReference type="AlphaFoldDB" id="A0A336MY77"/>
<dbReference type="VEuPathDB" id="VectorBase:CSON008232"/>
<gene>
    <name evidence="4" type="primary">CSON008232</name>
</gene>
<evidence type="ECO:0000313" key="4">
    <source>
        <dbReference type="EMBL" id="SSX34571.1"/>
    </source>
</evidence>
<dbReference type="SMART" id="SM00642">
    <property type="entry name" value="Aamy"/>
    <property type="match status" value="1"/>
</dbReference>
<reference evidence="4" key="1">
    <citation type="submission" date="2018-07" db="EMBL/GenBank/DDBJ databases">
        <authorList>
            <person name="Quirk P.G."/>
            <person name="Krulwich T.A."/>
        </authorList>
    </citation>
    <scope>NUCLEOTIDE SEQUENCE</scope>
</reference>
<name>A0A336MY77_CULSO</name>
<dbReference type="EMBL" id="UFQT01003100">
    <property type="protein sequence ID" value="SSX34571.1"/>
    <property type="molecule type" value="Genomic_DNA"/>
</dbReference>
<dbReference type="PROSITE" id="PS51257">
    <property type="entry name" value="PROKAR_LIPOPROTEIN"/>
    <property type="match status" value="1"/>
</dbReference>
<sequence>MGIFMKLFVLFGSLVIGCYSKEWLSNANYYQIYPVSFKDSDGDGIGDLQGIKSKVPYLKSIGMDGVWLSPIMDSPMKDAGYDISDYRKINPMFGDMNDLEELIKVCKENGIHLILDFVPNQTFDMAYQWRAVVDEYKDIPRVLLTEAYTSLENILKFYGDSTRNGSHVPFNFDLLSNLKITSTAKDIKILVENFLNRVPYGK</sequence>
<dbReference type="PANTHER" id="PTHR10357:SF179">
    <property type="entry name" value="NEUTRAL AND BASIC AMINO ACID TRANSPORT PROTEIN RBAT"/>
    <property type="match status" value="1"/>
</dbReference>
<keyword evidence="1 2" id="KW-0732">Signal</keyword>